<dbReference type="InterPro" id="IPR010656">
    <property type="entry name" value="DctM"/>
</dbReference>
<feature type="transmembrane region" description="Helical" evidence="1">
    <location>
        <begin position="498"/>
        <end position="521"/>
    </location>
</feature>
<dbReference type="EMBL" id="JAKRYL010000016">
    <property type="protein sequence ID" value="MCL7748544.1"/>
    <property type="molecule type" value="Genomic_DNA"/>
</dbReference>
<organism evidence="3 4">
    <name type="scientific">Halalkalibacter alkaliphilus</name>
    <dbReference type="NCBI Taxonomy" id="2917993"/>
    <lineage>
        <taxon>Bacteria</taxon>
        <taxon>Bacillati</taxon>
        <taxon>Bacillota</taxon>
        <taxon>Bacilli</taxon>
        <taxon>Bacillales</taxon>
        <taxon>Bacillaceae</taxon>
        <taxon>Halalkalibacter</taxon>
    </lineage>
</organism>
<gene>
    <name evidence="3" type="ORF">MF646_15555</name>
</gene>
<feature type="transmembrane region" description="Helical" evidence="1">
    <location>
        <begin position="414"/>
        <end position="442"/>
    </location>
</feature>
<proteinExistence type="predicted"/>
<feature type="transmembrane region" description="Helical" evidence="1">
    <location>
        <begin position="113"/>
        <end position="130"/>
    </location>
</feature>
<feature type="transmembrane region" description="Helical" evidence="1">
    <location>
        <begin position="137"/>
        <end position="159"/>
    </location>
</feature>
<comment type="caution">
    <text evidence="3">The sequence shown here is derived from an EMBL/GenBank/DDBJ whole genome shotgun (WGS) entry which is preliminary data.</text>
</comment>
<feature type="transmembrane region" description="Helical" evidence="1">
    <location>
        <begin position="19"/>
        <end position="40"/>
    </location>
</feature>
<feature type="transmembrane region" description="Helical" evidence="1">
    <location>
        <begin position="268"/>
        <end position="292"/>
    </location>
</feature>
<evidence type="ECO:0000259" key="2">
    <source>
        <dbReference type="Pfam" id="PF06808"/>
    </source>
</evidence>
<feature type="transmembrane region" description="Helical" evidence="1">
    <location>
        <begin position="617"/>
        <end position="637"/>
    </location>
</feature>
<feature type="transmembrane region" description="Helical" evidence="1">
    <location>
        <begin position="83"/>
        <end position="101"/>
    </location>
</feature>
<keyword evidence="1" id="KW-1133">Transmembrane helix</keyword>
<feature type="transmembrane region" description="Helical" evidence="1">
    <location>
        <begin position="594"/>
        <end position="611"/>
    </location>
</feature>
<keyword evidence="1" id="KW-0472">Membrane</keyword>
<dbReference type="PANTHER" id="PTHR43849">
    <property type="entry name" value="BLL3936 PROTEIN"/>
    <property type="match status" value="1"/>
</dbReference>
<dbReference type="NCBIfam" id="TIGR02123">
    <property type="entry name" value="TRAP_fused"/>
    <property type="match status" value="1"/>
</dbReference>
<feature type="transmembrane region" description="Helical" evidence="1">
    <location>
        <begin position="349"/>
        <end position="369"/>
    </location>
</feature>
<feature type="transmembrane region" description="Helical" evidence="1">
    <location>
        <begin position="448"/>
        <end position="465"/>
    </location>
</feature>
<keyword evidence="4" id="KW-1185">Reference proteome</keyword>
<feature type="transmembrane region" description="Helical" evidence="1">
    <location>
        <begin position="179"/>
        <end position="204"/>
    </location>
</feature>
<dbReference type="Pfam" id="PF06808">
    <property type="entry name" value="DctM"/>
    <property type="match status" value="1"/>
</dbReference>
<reference evidence="3" key="1">
    <citation type="submission" date="2022-02" db="EMBL/GenBank/DDBJ databases">
        <title>Halalkalibacter sp. nov. isolated from Lonar Lake, India.</title>
        <authorList>
            <person name="Joshi A."/>
            <person name="Thite S."/>
            <person name="Lodha T."/>
        </authorList>
    </citation>
    <scope>NUCLEOTIDE SEQUENCE</scope>
    <source>
        <strain evidence="3">MEB205</strain>
    </source>
</reference>
<evidence type="ECO:0000313" key="3">
    <source>
        <dbReference type="EMBL" id="MCL7748544.1"/>
    </source>
</evidence>
<dbReference type="AlphaFoldDB" id="A0A9X2CVC9"/>
<keyword evidence="1" id="KW-0812">Transmembrane</keyword>
<feature type="transmembrane region" description="Helical" evidence="1">
    <location>
        <begin position="566"/>
        <end position="589"/>
    </location>
</feature>
<dbReference type="PANTHER" id="PTHR43849:SF2">
    <property type="entry name" value="BLL3936 PROTEIN"/>
    <property type="match status" value="1"/>
</dbReference>
<dbReference type="InterPro" id="IPR011853">
    <property type="entry name" value="TRAP_DctM-Dct_fused"/>
</dbReference>
<feature type="transmembrane region" description="Helical" evidence="1">
    <location>
        <begin position="533"/>
        <end position="554"/>
    </location>
</feature>
<evidence type="ECO:0000313" key="4">
    <source>
        <dbReference type="Proteomes" id="UP001139150"/>
    </source>
</evidence>
<dbReference type="RefSeq" id="WP_250097429.1">
    <property type="nucleotide sequence ID" value="NZ_JAKRYL010000016.1"/>
</dbReference>
<name>A0A9X2CVC9_9BACI</name>
<sequence length="658" mass="71556">MEVQEEFIKRRPLQGVTAIIWKAALFMIAVMGIMYILGIHQKLGFVVYQEQYIGFFLGLVLFSAFLVMPAVKKNVSSKVPWYDWILSILGLLAGFYMMLYYPQLITSTTNLPFERVFLSIVAILLLMEALRRVVGLILFTIVGFFIVYAFAAPYMPGALEGRQIGATQLFNYLYLDYNGFVGLLGIAATTALAFILFGQALLVFKGGDIINDFAINSFGRFRGGPAKASIAGSSLIGTVTGNPVSNVMLSGSVTIPLMKKHGLKGSQAGGIEAVASSGGGLLPPVMGVSAFIMAEFLSLPYTTVALAALVPAVLYYLCLFMQVDLIAARNGMGKMKKSEMIPWKKIFTTFWMVLPAFVFLIYSLFILGYTPPLAGVYSAAIALVFLLFQREVWKDILSRLLEVFVGTGKMLMEIGVILGGAGIVVGIMSITGLGFNLAYLLVQVGQYGVFYLLFAAAVMSIILGMGMPSMAAYTLVATLVAPSVVEFGYPALAAHLFVYYFASLATFTPPIAVCCFAAAPIAKASPNKIGIEAMKLGIVGYLVPFAFIFAPVMLIPIGLETSITNMIIKIIFAVIACIIISYGIVGFFVRKLSVWNRIIIIACSLAMFWPIDVFGQSLIINLIMLGIVAFILVKDWIQNRIDNQQVIEDVTVEATKTT</sequence>
<feature type="transmembrane region" description="Helical" evidence="1">
    <location>
        <begin position="52"/>
        <end position="71"/>
    </location>
</feature>
<feature type="transmembrane region" description="Helical" evidence="1">
    <location>
        <begin position="304"/>
        <end position="328"/>
    </location>
</feature>
<feature type="domain" description="TRAP C4-dicarboxylate transport system permease DctM subunit" evidence="2">
    <location>
        <begin position="122"/>
        <end position="555"/>
    </location>
</feature>
<dbReference type="Proteomes" id="UP001139150">
    <property type="component" value="Unassembled WGS sequence"/>
</dbReference>
<accession>A0A9X2CVC9</accession>
<evidence type="ECO:0000256" key="1">
    <source>
        <dbReference type="SAM" id="Phobius"/>
    </source>
</evidence>
<protein>
    <submittedName>
        <fullName evidence="3">TRAP transporter fused permease subunit</fullName>
    </submittedName>
</protein>